<organism evidence="12 13">
    <name type="scientific">Malassezia cuniculi</name>
    <dbReference type="NCBI Taxonomy" id="948313"/>
    <lineage>
        <taxon>Eukaryota</taxon>
        <taxon>Fungi</taxon>
        <taxon>Dikarya</taxon>
        <taxon>Basidiomycota</taxon>
        <taxon>Ustilaginomycotina</taxon>
        <taxon>Malasseziomycetes</taxon>
        <taxon>Malasseziales</taxon>
        <taxon>Malasseziaceae</taxon>
        <taxon>Malassezia</taxon>
    </lineage>
</organism>
<evidence type="ECO:0000256" key="8">
    <source>
        <dbReference type="ARBA" id="ARBA00023242"/>
    </source>
</evidence>
<dbReference type="GO" id="GO:0008380">
    <property type="term" value="P:RNA splicing"/>
    <property type="evidence" value="ECO:0007669"/>
    <property type="project" value="UniProtKB-KW"/>
</dbReference>
<evidence type="ECO:0000256" key="10">
    <source>
        <dbReference type="PROSITE-ProRule" id="PRU00176"/>
    </source>
</evidence>
<dbReference type="Proteomes" id="UP001219933">
    <property type="component" value="Chromosome 4"/>
</dbReference>
<evidence type="ECO:0000256" key="7">
    <source>
        <dbReference type="ARBA" id="ARBA00023187"/>
    </source>
</evidence>
<evidence type="ECO:0000256" key="6">
    <source>
        <dbReference type="ARBA" id="ARBA00022884"/>
    </source>
</evidence>
<keyword evidence="4" id="KW-0747">Spliceosome</keyword>
<keyword evidence="13" id="KW-1185">Reference proteome</keyword>
<keyword evidence="9" id="KW-0687">Ribonucleoprotein</keyword>
<keyword evidence="5" id="KW-0677">Repeat</keyword>
<dbReference type="SMART" id="SM00360">
    <property type="entry name" value="RRM"/>
    <property type="match status" value="2"/>
</dbReference>
<keyword evidence="6 10" id="KW-0694">RNA-binding</keyword>
<evidence type="ECO:0000313" key="13">
    <source>
        <dbReference type="Proteomes" id="UP001219933"/>
    </source>
</evidence>
<keyword evidence="8" id="KW-0539">Nucleus</keyword>
<dbReference type="FunFam" id="3.30.70.330:FF:000039">
    <property type="entry name" value="U1 small nuclear ribonucleoprotein A"/>
    <property type="match status" value="1"/>
</dbReference>
<evidence type="ECO:0000256" key="1">
    <source>
        <dbReference type="ARBA" id="ARBA00004123"/>
    </source>
</evidence>
<dbReference type="GO" id="GO:0003723">
    <property type="term" value="F:RNA binding"/>
    <property type="evidence" value="ECO:0007669"/>
    <property type="project" value="UniProtKB-UniRule"/>
</dbReference>
<comment type="similarity">
    <text evidence="2">Belongs to the RRM U1 A/B'' family.</text>
</comment>
<dbReference type="GO" id="GO:0006397">
    <property type="term" value="P:mRNA processing"/>
    <property type="evidence" value="ECO:0007669"/>
    <property type="project" value="UniProtKB-KW"/>
</dbReference>
<evidence type="ECO:0000256" key="2">
    <source>
        <dbReference type="ARBA" id="ARBA00007243"/>
    </source>
</evidence>
<accession>A0AAF0EXI4</accession>
<comment type="subcellular location">
    <subcellularLocation>
        <location evidence="1">Nucleus</location>
    </subcellularLocation>
</comment>
<dbReference type="GO" id="GO:0030532">
    <property type="term" value="C:small nuclear ribonucleoprotein complex"/>
    <property type="evidence" value="ECO:0007669"/>
    <property type="project" value="UniProtKB-ARBA"/>
</dbReference>
<proteinExistence type="inferred from homology"/>
<gene>
    <name evidence="12" type="ORF">MCUN1_003198</name>
</gene>
<dbReference type="CDD" id="cd12247">
    <property type="entry name" value="RRM2_U1A_like"/>
    <property type="match status" value="1"/>
</dbReference>
<evidence type="ECO:0000256" key="3">
    <source>
        <dbReference type="ARBA" id="ARBA00022664"/>
    </source>
</evidence>
<evidence type="ECO:0000259" key="11">
    <source>
        <dbReference type="PROSITE" id="PS50102"/>
    </source>
</evidence>
<dbReference type="InterPro" id="IPR012677">
    <property type="entry name" value="Nucleotide-bd_a/b_plait_sf"/>
</dbReference>
<dbReference type="InterPro" id="IPR035979">
    <property type="entry name" value="RBD_domain_sf"/>
</dbReference>
<feature type="domain" description="RRM" evidence="11">
    <location>
        <begin position="177"/>
        <end position="251"/>
    </location>
</feature>
<dbReference type="SUPFAM" id="SSF54928">
    <property type="entry name" value="RNA-binding domain, RBD"/>
    <property type="match status" value="1"/>
</dbReference>
<dbReference type="AlphaFoldDB" id="A0AAF0EXI4"/>
<evidence type="ECO:0000256" key="4">
    <source>
        <dbReference type="ARBA" id="ARBA00022728"/>
    </source>
</evidence>
<evidence type="ECO:0000313" key="12">
    <source>
        <dbReference type="EMBL" id="WFD36319.1"/>
    </source>
</evidence>
<dbReference type="CDD" id="cd12246">
    <property type="entry name" value="RRM1_U1A_like"/>
    <property type="match status" value="1"/>
</dbReference>
<evidence type="ECO:0000256" key="5">
    <source>
        <dbReference type="ARBA" id="ARBA00022737"/>
    </source>
</evidence>
<dbReference type="InterPro" id="IPR000504">
    <property type="entry name" value="RRM_dom"/>
</dbReference>
<feature type="domain" description="RRM" evidence="11">
    <location>
        <begin position="17"/>
        <end position="96"/>
    </location>
</feature>
<dbReference type="PANTHER" id="PTHR10501">
    <property type="entry name" value="U1 SMALL NUCLEAR RIBONUCLEOPROTEIN A/U2 SMALL NUCLEAR RIBONUCLEOPROTEIN B"/>
    <property type="match status" value="1"/>
</dbReference>
<reference evidence="12" key="1">
    <citation type="submission" date="2023-03" db="EMBL/GenBank/DDBJ databases">
        <title>Mating type loci evolution in Malassezia.</title>
        <authorList>
            <person name="Coelho M.A."/>
        </authorList>
    </citation>
    <scope>NUCLEOTIDE SEQUENCE</scope>
    <source>
        <strain evidence="12">CBS 11721</strain>
    </source>
</reference>
<sequence length="251" mass="27190">MADAAAGASTLAPRPSSTLYVQNLNESIKLPVLKQSLEALFSTYGPVLSIVAHSNLRMRGQAFISFGDTETATRALEEVNGFPLYGKGMRIAYAKTPSDSVVAATNPDGLSAHQEARKERKRIWRRNNPQRLRAMLRHINAEKAARGEAALLPAKSAASQARAQANQVPDEYLPPNKLLFIQGLPTSVGKAELEALFGAYPGLEIVRTIPAKTDIAFIEYADIPQAVAAREALNNYVLSDGSQMRVSFARA</sequence>
<protein>
    <recommendedName>
        <fullName evidence="11">RRM domain-containing protein</fullName>
    </recommendedName>
</protein>
<dbReference type="Pfam" id="PF00076">
    <property type="entry name" value="RRM_1"/>
    <property type="match status" value="2"/>
</dbReference>
<dbReference type="EMBL" id="CP119880">
    <property type="protein sequence ID" value="WFD36319.1"/>
    <property type="molecule type" value="Genomic_DNA"/>
</dbReference>
<keyword evidence="3" id="KW-0507">mRNA processing</keyword>
<name>A0AAF0EXI4_9BASI</name>
<dbReference type="PROSITE" id="PS50102">
    <property type="entry name" value="RRM"/>
    <property type="match status" value="2"/>
</dbReference>
<keyword evidence="7" id="KW-0508">mRNA splicing</keyword>
<dbReference type="GO" id="GO:0005681">
    <property type="term" value="C:spliceosomal complex"/>
    <property type="evidence" value="ECO:0007669"/>
    <property type="project" value="UniProtKB-KW"/>
</dbReference>
<dbReference type="Gene3D" id="3.30.70.330">
    <property type="match status" value="2"/>
</dbReference>
<evidence type="ECO:0000256" key="9">
    <source>
        <dbReference type="ARBA" id="ARBA00023274"/>
    </source>
</evidence>
<dbReference type="FunFam" id="3.30.70.330:FF:000029">
    <property type="entry name" value="U2 small nuclear ribonucleoprotein B"/>
    <property type="match status" value="1"/>
</dbReference>